<dbReference type="SUPFAM" id="SSF47473">
    <property type="entry name" value="EF-hand"/>
    <property type="match status" value="1"/>
</dbReference>
<name>C3Y0D8_BRAFL</name>
<reference evidence="4" key="1">
    <citation type="journal article" date="2008" name="Nature">
        <title>The amphioxus genome and the evolution of the chordate karyotype.</title>
        <authorList>
            <consortium name="US DOE Joint Genome Institute (JGI-PGF)"/>
            <person name="Putnam N.H."/>
            <person name="Butts T."/>
            <person name="Ferrier D.E.K."/>
            <person name="Furlong R.F."/>
            <person name="Hellsten U."/>
            <person name="Kawashima T."/>
            <person name="Robinson-Rechavi M."/>
            <person name="Shoguchi E."/>
            <person name="Terry A."/>
            <person name="Yu J.-K."/>
            <person name="Benito-Gutierrez E.L."/>
            <person name="Dubchak I."/>
            <person name="Garcia-Fernandez J."/>
            <person name="Gibson-Brown J.J."/>
            <person name="Grigoriev I.V."/>
            <person name="Horton A.C."/>
            <person name="de Jong P.J."/>
            <person name="Jurka J."/>
            <person name="Kapitonov V.V."/>
            <person name="Kohara Y."/>
            <person name="Kuroki Y."/>
            <person name="Lindquist E."/>
            <person name="Lucas S."/>
            <person name="Osoegawa K."/>
            <person name="Pennacchio L.A."/>
            <person name="Salamov A.A."/>
            <person name="Satou Y."/>
            <person name="Sauka-Spengler T."/>
            <person name="Schmutz J."/>
            <person name="Shin-I T."/>
            <person name="Toyoda A."/>
            <person name="Bronner-Fraser M."/>
            <person name="Fujiyama A."/>
            <person name="Holland L.Z."/>
            <person name="Holland P.W.H."/>
            <person name="Satoh N."/>
            <person name="Rokhsar D.S."/>
        </authorList>
    </citation>
    <scope>NUCLEOTIDE SEQUENCE [LARGE SCALE GENOMIC DNA]</scope>
    <source>
        <strain evidence="4">S238N-H82</strain>
        <tissue evidence="4">Testes</tissue>
    </source>
</reference>
<gene>
    <name evidence="4" type="ORF">BRAFLDRAFT_121517</name>
</gene>
<evidence type="ECO:0000256" key="2">
    <source>
        <dbReference type="SAM" id="MobiDB-lite"/>
    </source>
</evidence>
<feature type="region of interest" description="Disordered" evidence="2">
    <location>
        <begin position="92"/>
        <end position="129"/>
    </location>
</feature>
<feature type="region of interest" description="Disordered" evidence="2">
    <location>
        <begin position="1"/>
        <end position="38"/>
    </location>
</feature>
<keyword evidence="1" id="KW-0106">Calcium</keyword>
<dbReference type="PROSITE" id="PS50222">
    <property type="entry name" value="EF_HAND_2"/>
    <property type="match status" value="2"/>
</dbReference>
<protein>
    <recommendedName>
        <fullName evidence="3">EF-hand domain-containing protein</fullName>
    </recommendedName>
</protein>
<sequence length="290" mass="33197">MSSDLTNGHMEEPSAGEDAPKPERGGLDQAAQDWVAGVKEREELRKQIQEKDSELLAAQKKVYELMKKVETLEGRLELRELNIRAQALMVNHSAANDLPKRRRHPKKRKKKKGAKDKSKEEKDEDEDEQDTYRYYTEIAEKFPNMKLSTILDAEKKFVAADEDGNGTIDEGELEKILDTDNTMFTKDQVKGIMKEVDLDDTGNLDFLECLAIMDRLQSHRKTNLPSSLQNNKSNVCVVHLPRHIGGVDTILYKAWAPIFTRHPYNTNTCTNLCTDKGDYLLWDTYVHTVM</sequence>
<dbReference type="CDD" id="cd00051">
    <property type="entry name" value="EFh"/>
    <property type="match status" value="1"/>
</dbReference>
<dbReference type="InterPro" id="IPR011992">
    <property type="entry name" value="EF-hand-dom_pair"/>
</dbReference>
<dbReference type="PROSITE" id="PS00018">
    <property type="entry name" value="EF_HAND_1"/>
    <property type="match status" value="1"/>
</dbReference>
<dbReference type="SMART" id="SM00054">
    <property type="entry name" value="EFh"/>
    <property type="match status" value="2"/>
</dbReference>
<evidence type="ECO:0000259" key="3">
    <source>
        <dbReference type="PROSITE" id="PS50222"/>
    </source>
</evidence>
<feature type="domain" description="EF-hand" evidence="3">
    <location>
        <begin position="184"/>
        <end position="219"/>
    </location>
</feature>
<proteinExistence type="predicted"/>
<organism>
    <name type="scientific">Branchiostoma floridae</name>
    <name type="common">Florida lancelet</name>
    <name type="synonym">Amphioxus</name>
    <dbReference type="NCBI Taxonomy" id="7739"/>
    <lineage>
        <taxon>Eukaryota</taxon>
        <taxon>Metazoa</taxon>
        <taxon>Chordata</taxon>
        <taxon>Cephalochordata</taxon>
        <taxon>Leptocardii</taxon>
        <taxon>Amphioxiformes</taxon>
        <taxon>Branchiostomatidae</taxon>
        <taxon>Branchiostoma</taxon>
    </lineage>
</organism>
<dbReference type="InterPro" id="IPR018247">
    <property type="entry name" value="EF_Hand_1_Ca_BS"/>
</dbReference>
<dbReference type="InterPro" id="IPR002048">
    <property type="entry name" value="EF_hand_dom"/>
</dbReference>
<feature type="compositionally biased region" description="Basic residues" evidence="2">
    <location>
        <begin position="100"/>
        <end position="114"/>
    </location>
</feature>
<dbReference type="InParanoid" id="C3Y0D8"/>
<accession>C3Y0D8</accession>
<evidence type="ECO:0000313" key="4">
    <source>
        <dbReference type="EMBL" id="EEN66211.1"/>
    </source>
</evidence>
<dbReference type="GO" id="GO:0005509">
    <property type="term" value="F:calcium ion binding"/>
    <property type="evidence" value="ECO:0007669"/>
    <property type="project" value="InterPro"/>
</dbReference>
<dbReference type="EMBL" id="GG666478">
    <property type="protein sequence ID" value="EEN66211.1"/>
    <property type="molecule type" value="Genomic_DNA"/>
</dbReference>
<dbReference type="eggNOG" id="ENOG502S48D">
    <property type="taxonomic scope" value="Eukaryota"/>
</dbReference>
<dbReference type="AlphaFoldDB" id="C3Y0D8"/>
<dbReference type="Pfam" id="PF13499">
    <property type="entry name" value="EF-hand_7"/>
    <property type="match status" value="1"/>
</dbReference>
<feature type="domain" description="EF-hand" evidence="3">
    <location>
        <begin position="148"/>
        <end position="183"/>
    </location>
</feature>
<dbReference type="Gene3D" id="1.10.238.10">
    <property type="entry name" value="EF-hand"/>
    <property type="match status" value="1"/>
</dbReference>
<evidence type="ECO:0000256" key="1">
    <source>
        <dbReference type="ARBA" id="ARBA00022837"/>
    </source>
</evidence>